<accession>A0A3B0VL88</accession>
<dbReference type="GO" id="GO:0006351">
    <property type="term" value="P:DNA-templated transcription"/>
    <property type="evidence" value="ECO:0007669"/>
    <property type="project" value="TreeGrafter"/>
</dbReference>
<organism evidence="2">
    <name type="scientific">hydrothermal vent metagenome</name>
    <dbReference type="NCBI Taxonomy" id="652676"/>
    <lineage>
        <taxon>unclassified sequences</taxon>
        <taxon>metagenomes</taxon>
        <taxon>ecological metagenomes</taxon>
    </lineage>
</organism>
<dbReference type="InterPro" id="IPR036065">
    <property type="entry name" value="BolA-like_sf"/>
</dbReference>
<dbReference type="SUPFAM" id="SSF82657">
    <property type="entry name" value="BolA-like"/>
    <property type="match status" value="1"/>
</dbReference>
<name>A0A3B0VL88_9ZZZZ</name>
<evidence type="ECO:0000256" key="1">
    <source>
        <dbReference type="ARBA" id="ARBA00005578"/>
    </source>
</evidence>
<reference evidence="2" key="1">
    <citation type="submission" date="2018-06" db="EMBL/GenBank/DDBJ databases">
        <authorList>
            <person name="Zhirakovskaya E."/>
        </authorList>
    </citation>
    <scope>NUCLEOTIDE SEQUENCE</scope>
</reference>
<dbReference type="Gene3D" id="3.30.300.90">
    <property type="entry name" value="BolA-like"/>
    <property type="match status" value="1"/>
</dbReference>
<dbReference type="AlphaFoldDB" id="A0A3B0VL88"/>
<dbReference type="Pfam" id="PF01722">
    <property type="entry name" value="BolA"/>
    <property type="match status" value="1"/>
</dbReference>
<dbReference type="EMBL" id="UOEW01000219">
    <property type="protein sequence ID" value="VAW39137.1"/>
    <property type="molecule type" value="Genomic_DNA"/>
</dbReference>
<gene>
    <name evidence="2" type="ORF">MNBD_GAMMA01-1248</name>
</gene>
<dbReference type="InterPro" id="IPR002634">
    <property type="entry name" value="BolA"/>
</dbReference>
<sequence>MQPKSIEELIKKSINCHHIQVESDDLTHFTAIIVSDDFIDNSKLNRHRMVYAALGTHIQDDIHAFSFQAYTINQYKNLK</sequence>
<protein>
    <recommendedName>
        <fullName evidence="3">YrbA protein</fullName>
    </recommendedName>
</protein>
<dbReference type="PIRSF" id="PIRSF003113">
    <property type="entry name" value="BolA"/>
    <property type="match status" value="1"/>
</dbReference>
<dbReference type="PANTHER" id="PTHR46229">
    <property type="entry name" value="BOLA TRANSCRIPTION REGULATOR"/>
    <property type="match status" value="1"/>
</dbReference>
<comment type="similarity">
    <text evidence="1">Belongs to the BolA/IbaG family.</text>
</comment>
<proteinExistence type="inferred from homology"/>
<dbReference type="InterPro" id="IPR050961">
    <property type="entry name" value="BolA/IbaG_stress_morph_reg"/>
</dbReference>
<evidence type="ECO:0008006" key="3">
    <source>
        <dbReference type="Google" id="ProtNLM"/>
    </source>
</evidence>
<dbReference type="PANTHER" id="PTHR46229:SF2">
    <property type="entry name" value="BOLA-LIKE PROTEIN 1"/>
    <property type="match status" value="1"/>
</dbReference>
<dbReference type="GO" id="GO:0005829">
    <property type="term" value="C:cytosol"/>
    <property type="evidence" value="ECO:0007669"/>
    <property type="project" value="TreeGrafter"/>
</dbReference>
<evidence type="ECO:0000313" key="2">
    <source>
        <dbReference type="EMBL" id="VAW39137.1"/>
    </source>
</evidence>